<dbReference type="InterPro" id="IPR027417">
    <property type="entry name" value="P-loop_NTPase"/>
</dbReference>
<dbReference type="Gene3D" id="3.40.50.300">
    <property type="entry name" value="P-loop containing nucleotide triphosphate hydrolases"/>
    <property type="match status" value="1"/>
</dbReference>
<dbReference type="Pfam" id="PF03237">
    <property type="entry name" value="Terminase_6N"/>
    <property type="match status" value="1"/>
</dbReference>
<proteinExistence type="predicted"/>
<organism evidence="1">
    <name type="scientific">marine sediment metagenome</name>
    <dbReference type="NCBI Taxonomy" id="412755"/>
    <lineage>
        <taxon>unclassified sequences</taxon>
        <taxon>metagenomes</taxon>
        <taxon>ecological metagenomes</taxon>
    </lineage>
</organism>
<evidence type="ECO:0000313" key="1">
    <source>
        <dbReference type="EMBL" id="KKN05382.1"/>
    </source>
</evidence>
<reference evidence="1" key="1">
    <citation type="journal article" date="2015" name="Nature">
        <title>Complex archaea that bridge the gap between prokaryotes and eukaryotes.</title>
        <authorList>
            <person name="Spang A."/>
            <person name="Saw J.H."/>
            <person name="Jorgensen S.L."/>
            <person name="Zaremba-Niedzwiedzka K."/>
            <person name="Martijn J."/>
            <person name="Lind A.E."/>
            <person name="van Eijk R."/>
            <person name="Schleper C."/>
            <person name="Guy L."/>
            <person name="Ettema T.J."/>
        </authorList>
    </citation>
    <scope>NUCLEOTIDE SEQUENCE</scope>
</reference>
<protein>
    <submittedName>
        <fullName evidence="1">Uncharacterized protein</fullName>
    </submittedName>
</protein>
<name>A0A0F9N0Y6_9ZZZZ</name>
<comment type="caution">
    <text evidence="1">The sequence shown here is derived from an EMBL/GenBank/DDBJ whole genome shotgun (WGS) entry which is preliminary data.</text>
</comment>
<sequence>MQYNIFEPWKTLDPWQEKYIETEGNCFLLCGRQSGKTAAASIKFGKRAATKKNRIIMMIAETEKQAYNLFFKTLMYLSAKYPKMIKQGKDKKTGQKMSPTKHLIHLTNGSIIMCYAAGLEGSGLRTYTLTDLVIDEAAPMAREIFIATMPMLSVTGGTMDIMSTPRGAEGFFYDCSKDDDFTHFYVSAEDCSRHDKKFLEKQKKRMSELEYAQEYLAKFLSDLKRLFSDKWVKDVVTLKRRETTIKNRKYYLGSDIGGMGEDESSYEVFDKISKTNIEQVENITSSKNHIQENVVKIDRLEAEYKIWVDTKFVSNFIMGDDPLDGRDVIKMGMWEVNLDAFLLIDNRSPISCQIDIVSYISNKHSYLVEISFLLDKKHIKGYFYDEKEPTYIDNKFDVIDLE</sequence>
<dbReference type="EMBL" id="LAZR01004812">
    <property type="protein sequence ID" value="KKN05382.1"/>
    <property type="molecule type" value="Genomic_DNA"/>
</dbReference>
<gene>
    <name evidence="1" type="ORF">LCGC14_1087910</name>
</gene>
<dbReference type="AlphaFoldDB" id="A0A0F9N0Y6"/>
<accession>A0A0F9N0Y6</accession>